<keyword evidence="5 13" id="KW-0560">Oxidoreductase</keyword>
<protein>
    <recommendedName>
        <fullName evidence="2">thioredoxin-dependent peroxiredoxin</fullName>
        <ecNumber evidence="2">1.11.1.24</ecNumber>
    </recommendedName>
    <alternativeName>
        <fullName evidence="10">Bacterioferritin comigratory protein</fullName>
    </alternativeName>
    <alternativeName>
        <fullName evidence="8">Thioredoxin peroxidase</fullName>
    </alternativeName>
</protein>
<dbReference type="PANTHER" id="PTHR42801:SF8">
    <property type="entry name" value="PEROXIREDOXIN RV1608C-RELATED"/>
    <property type="match status" value="1"/>
</dbReference>
<dbReference type="RefSeq" id="WP_380624533.1">
    <property type="nucleotide sequence ID" value="NZ_JBHSDK010000034.1"/>
</dbReference>
<name>A0ABV8U3V4_9ACTN</name>
<feature type="domain" description="Thioredoxin" evidence="12">
    <location>
        <begin position="4"/>
        <end position="156"/>
    </location>
</feature>
<comment type="caution">
    <text evidence="13">The sequence shown here is derived from an EMBL/GenBank/DDBJ whole genome shotgun (WGS) entry which is preliminary data.</text>
</comment>
<dbReference type="InterPro" id="IPR013766">
    <property type="entry name" value="Thioredoxin_domain"/>
</dbReference>
<dbReference type="CDD" id="cd03017">
    <property type="entry name" value="PRX_BCP"/>
    <property type="match status" value="1"/>
</dbReference>
<evidence type="ECO:0000256" key="3">
    <source>
        <dbReference type="ARBA" id="ARBA00022559"/>
    </source>
</evidence>
<dbReference type="Proteomes" id="UP001595823">
    <property type="component" value="Unassembled WGS sequence"/>
</dbReference>
<accession>A0ABV8U3V4</accession>
<evidence type="ECO:0000259" key="12">
    <source>
        <dbReference type="PROSITE" id="PS51352"/>
    </source>
</evidence>
<keyword evidence="14" id="KW-1185">Reference proteome</keyword>
<dbReference type="EMBL" id="JBHSDK010000034">
    <property type="protein sequence ID" value="MFC4337492.1"/>
    <property type="molecule type" value="Genomic_DNA"/>
</dbReference>
<evidence type="ECO:0000256" key="1">
    <source>
        <dbReference type="ARBA" id="ARBA00003330"/>
    </source>
</evidence>
<comment type="similarity">
    <text evidence="9">Belongs to the peroxiredoxin family. BCP/PrxQ subfamily.</text>
</comment>
<dbReference type="EC" id="1.11.1.24" evidence="2"/>
<keyword evidence="4" id="KW-0049">Antioxidant</keyword>
<evidence type="ECO:0000256" key="4">
    <source>
        <dbReference type="ARBA" id="ARBA00022862"/>
    </source>
</evidence>
<keyword evidence="3 13" id="KW-0575">Peroxidase</keyword>
<dbReference type="PANTHER" id="PTHR42801">
    <property type="entry name" value="THIOREDOXIN-DEPENDENT PEROXIDE REDUCTASE"/>
    <property type="match status" value="1"/>
</dbReference>
<dbReference type="InterPro" id="IPR050924">
    <property type="entry name" value="Peroxiredoxin_BCP/PrxQ"/>
</dbReference>
<proteinExistence type="inferred from homology"/>
<evidence type="ECO:0000256" key="5">
    <source>
        <dbReference type="ARBA" id="ARBA00023002"/>
    </source>
</evidence>
<evidence type="ECO:0000256" key="8">
    <source>
        <dbReference type="ARBA" id="ARBA00032824"/>
    </source>
</evidence>
<dbReference type="Gene3D" id="3.40.30.10">
    <property type="entry name" value="Glutaredoxin"/>
    <property type="match status" value="1"/>
</dbReference>
<dbReference type="SUPFAM" id="SSF52833">
    <property type="entry name" value="Thioredoxin-like"/>
    <property type="match status" value="1"/>
</dbReference>
<evidence type="ECO:0000313" key="13">
    <source>
        <dbReference type="EMBL" id="MFC4337492.1"/>
    </source>
</evidence>
<comment type="function">
    <text evidence="1">Thiol-specific peroxidase that catalyzes the reduction of hydrogen peroxide and organic hydroperoxides to water and alcohols, respectively. Plays a role in cell protection against oxidative stress by detoxifying peroxides and as sensor of hydrogen peroxide-mediated signaling events.</text>
</comment>
<organism evidence="13 14">
    <name type="scientific">Salininema proteolyticum</name>
    <dbReference type="NCBI Taxonomy" id="1607685"/>
    <lineage>
        <taxon>Bacteria</taxon>
        <taxon>Bacillati</taxon>
        <taxon>Actinomycetota</taxon>
        <taxon>Actinomycetes</taxon>
        <taxon>Glycomycetales</taxon>
        <taxon>Glycomycetaceae</taxon>
        <taxon>Salininema</taxon>
    </lineage>
</organism>
<sequence>MGIVGPGTLVEDFSLPDQSGGVRSLSEFLAEGPVVLFFYPRAMTSGCTAESCHFRDLAGEFAEAGARVVGVSADPPARQREFDEAYSLGYPLLSDVDHVVAEALGVRRWVKLGPLSRKRVTFVIGSDWRIGRVVHSETSMREHADEALAFVRGTHGG</sequence>
<comment type="catalytic activity">
    <reaction evidence="11">
        <text>a hydroperoxide + [thioredoxin]-dithiol = an alcohol + [thioredoxin]-disulfide + H2O</text>
        <dbReference type="Rhea" id="RHEA:62620"/>
        <dbReference type="Rhea" id="RHEA-COMP:10698"/>
        <dbReference type="Rhea" id="RHEA-COMP:10700"/>
        <dbReference type="ChEBI" id="CHEBI:15377"/>
        <dbReference type="ChEBI" id="CHEBI:29950"/>
        <dbReference type="ChEBI" id="CHEBI:30879"/>
        <dbReference type="ChEBI" id="CHEBI:35924"/>
        <dbReference type="ChEBI" id="CHEBI:50058"/>
        <dbReference type="EC" id="1.11.1.24"/>
    </reaction>
</comment>
<evidence type="ECO:0000256" key="2">
    <source>
        <dbReference type="ARBA" id="ARBA00013017"/>
    </source>
</evidence>
<dbReference type="InterPro" id="IPR000866">
    <property type="entry name" value="AhpC/TSA"/>
</dbReference>
<evidence type="ECO:0000256" key="9">
    <source>
        <dbReference type="ARBA" id="ARBA00038489"/>
    </source>
</evidence>
<dbReference type="GO" id="GO:0140824">
    <property type="term" value="F:thioredoxin-dependent peroxiredoxin activity"/>
    <property type="evidence" value="ECO:0007669"/>
    <property type="project" value="UniProtKB-EC"/>
</dbReference>
<evidence type="ECO:0000313" key="14">
    <source>
        <dbReference type="Proteomes" id="UP001595823"/>
    </source>
</evidence>
<reference evidence="14" key="1">
    <citation type="journal article" date="2019" name="Int. J. Syst. Evol. Microbiol.">
        <title>The Global Catalogue of Microorganisms (GCM) 10K type strain sequencing project: providing services to taxonomists for standard genome sequencing and annotation.</title>
        <authorList>
            <consortium name="The Broad Institute Genomics Platform"/>
            <consortium name="The Broad Institute Genome Sequencing Center for Infectious Disease"/>
            <person name="Wu L."/>
            <person name="Ma J."/>
        </authorList>
    </citation>
    <scope>NUCLEOTIDE SEQUENCE [LARGE SCALE GENOMIC DNA]</scope>
    <source>
        <strain evidence="14">IBRC-M 10908</strain>
    </source>
</reference>
<keyword evidence="6" id="KW-1015">Disulfide bond</keyword>
<gene>
    <name evidence="13" type="ORF">ACFPET_20050</name>
</gene>
<dbReference type="PROSITE" id="PS51352">
    <property type="entry name" value="THIOREDOXIN_2"/>
    <property type="match status" value="1"/>
</dbReference>
<evidence type="ECO:0000256" key="7">
    <source>
        <dbReference type="ARBA" id="ARBA00023284"/>
    </source>
</evidence>
<dbReference type="InterPro" id="IPR036249">
    <property type="entry name" value="Thioredoxin-like_sf"/>
</dbReference>
<evidence type="ECO:0000256" key="10">
    <source>
        <dbReference type="ARBA" id="ARBA00041373"/>
    </source>
</evidence>
<dbReference type="Pfam" id="PF00578">
    <property type="entry name" value="AhpC-TSA"/>
    <property type="match status" value="1"/>
</dbReference>
<keyword evidence="7" id="KW-0676">Redox-active center</keyword>
<evidence type="ECO:0000256" key="6">
    <source>
        <dbReference type="ARBA" id="ARBA00023157"/>
    </source>
</evidence>
<evidence type="ECO:0000256" key="11">
    <source>
        <dbReference type="ARBA" id="ARBA00049091"/>
    </source>
</evidence>